<dbReference type="AlphaFoldDB" id="A0A120CUW4"/>
<keyword evidence="2" id="KW-1185">Reference proteome</keyword>
<name>A0A120CUW4_HYPSL</name>
<reference evidence="1 2" key="1">
    <citation type="submission" date="2015-10" db="EMBL/GenBank/DDBJ databases">
        <title>Transcriptomic analysis of a linuron degrading triple-species bacterial consortium.</title>
        <authorList>
            <person name="Albers P."/>
        </authorList>
    </citation>
    <scope>NUCLEOTIDE SEQUENCE [LARGE SCALE GENOMIC DNA]</scope>
    <source>
        <strain evidence="1 2">WDL6</strain>
    </source>
</reference>
<evidence type="ECO:0000313" key="1">
    <source>
        <dbReference type="EMBL" id="KWT66854.1"/>
    </source>
</evidence>
<gene>
    <name evidence="1" type="ORF">APY04_2261</name>
</gene>
<evidence type="ECO:0000313" key="2">
    <source>
        <dbReference type="Proteomes" id="UP000059074"/>
    </source>
</evidence>
<organism evidence="1 2">
    <name type="scientific">Hyphomicrobium sulfonivorans</name>
    <dbReference type="NCBI Taxonomy" id="121290"/>
    <lineage>
        <taxon>Bacteria</taxon>
        <taxon>Pseudomonadati</taxon>
        <taxon>Pseudomonadota</taxon>
        <taxon>Alphaproteobacteria</taxon>
        <taxon>Hyphomicrobiales</taxon>
        <taxon>Hyphomicrobiaceae</taxon>
        <taxon>Hyphomicrobium</taxon>
    </lineage>
</organism>
<dbReference type="PATRIC" id="fig|121290.4.peg.2458"/>
<dbReference type="Proteomes" id="UP000059074">
    <property type="component" value="Unassembled WGS sequence"/>
</dbReference>
<protein>
    <submittedName>
        <fullName evidence="1">Uncharacterized protein</fullName>
    </submittedName>
</protein>
<comment type="caution">
    <text evidence="1">The sequence shown here is derived from an EMBL/GenBank/DDBJ whole genome shotgun (WGS) entry which is preliminary data.</text>
</comment>
<dbReference type="STRING" id="121290.APY04_2261"/>
<dbReference type="EMBL" id="LMTR01000071">
    <property type="protein sequence ID" value="KWT66854.1"/>
    <property type="molecule type" value="Genomic_DNA"/>
</dbReference>
<proteinExistence type="predicted"/>
<sequence length="68" mass="7718">MGDAFQPGTPFQSNRQRAAMNLLMRVFVGVVAAWITPDATPQRSHHGPSECAYEDRCQDMRSRLRVVR</sequence>
<accession>A0A120CUW4</accession>